<comment type="similarity">
    <text evidence="2">Belongs to the SLT11 family.</text>
</comment>
<dbReference type="PANTHER" id="PTHR14089:SF6">
    <property type="entry name" value="PRE-MRNA-SPLICING FACTOR RBM22"/>
    <property type="match status" value="1"/>
</dbReference>
<evidence type="ECO:0000259" key="15">
    <source>
        <dbReference type="PROSITE" id="PS50103"/>
    </source>
</evidence>
<dbReference type="GO" id="GO:0017070">
    <property type="term" value="F:U6 snRNA binding"/>
    <property type="evidence" value="ECO:0007669"/>
    <property type="project" value="TreeGrafter"/>
</dbReference>
<dbReference type="InterPro" id="IPR048995">
    <property type="entry name" value="STL11/RBM22-like_N"/>
</dbReference>
<dbReference type="InterPro" id="IPR035979">
    <property type="entry name" value="RBD_domain_sf"/>
</dbReference>
<keyword evidence="17" id="KW-1185">Reference proteome</keyword>
<feature type="zinc finger region" description="C3H1-type" evidence="12">
    <location>
        <begin position="152"/>
        <end position="179"/>
    </location>
</feature>
<evidence type="ECO:0000256" key="7">
    <source>
        <dbReference type="ARBA" id="ARBA00022833"/>
    </source>
</evidence>
<dbReference type="Proteomes" id="UP001485043">
    <property type="component" value="Unassembled WGS sequence"/>
</dbReference>
<evidence type="ECO:0000256" key="9">
    <source>
        <dbReference type="ARBA" id="ARBA00023187"/>
    </source>
</evidence>
<dbReference type="Pfam" id="PF16131">
    <property type="entry name" value="Torus"/>
    <property type="match status" value="1"/>
</dbReference>
<evidence type="ECO:0000256" key="12">
    <source>
        <dbReference type="PROSITE-ProRule" id="PRU00723"/>
    </source>
</evidence>
<keyword evidence="8 11" id="KW-0694">RNA-binding</keyword>
<dbReference type="PROSITE" id="PS50102">
    <property type="entry name" value="RRM"/>
    <property type="match status" value="1"/>
</dbReference>
<keyword evidence="3" id="KW-0507">mRNA processing</keyword>
<evidence type="ECO:0000256" key="13">
    <source>
        <dbReference type="SAM" id="MobiDB-lite"/>
    </source>
</evidence>
<comment type="caution">
    <text evidence="16">The sequence shown here is derived from an EMBL/GenBank/DDBJ whole genome shotgun (WGS) entry which is preliminary data.</text>
</comment>
<dbReference type="InterPro" id="IPR000571">
    <property type="entry name" value="Znf_CCCH"/>
</dbReference>
<evidence type="ECO:0000256" key="2">
    <source>
        <dbReference type="ARBA" id="ARBA00007781"/>
    </source>
</evidence>
<evidence type="ECO:0000313" key="17">
    <source>
        <dbReference type="Proteomes" id="UP001485043"/>
    </source>
</evidence>
<dbReference type="FunFam" id="3.30.70.330:FF:000476">
    <property type="entry name" value="Zinc finger CCCH domain-containing protein 4"/>
    <property type="match status" value="1"/>
</dbReference>
<dbReference type="GO" id="GO:0008270">
    <property type="term" value="F:zinc ion binding"/>
    <property type="evidence" value="ECO:0007669"/>
    <property type="project" value="UniProtKB-KW"/>
</dbReference>
<dbReference type="InterPro" id="IPR039171">
    <property type="entry name" value="Cwc2/Slt11"/>
</dbReference>
<dbReference type="SUPFAM" id="SSF90229">
    <property type="entry name" value="CCCH zinc finger"/>
    <property type="match status" value="1"/>
</dbReference>
<dbReference type="InterPro" id="IPR036855">
    <property type="entry name" value="Znf_CCCH_sf"/>
</dbReference>
<keyword evidence="4 12" id="KW-0479">Metal-binding</keyword>
<dbReference type="InterPro" id="IPR012677">
    <property type="entry name" value="Nucleotide-bd_a/b_plait_sf"/>
</dbReference>
<dbReference type="Gene3D" id="4.10.1000.10">
    <property type="entry name" value="Zinc finger, CCCH-type"/>
    <property type="match status" value="1"/>
</dbReference>
<evidence type="ECO:0000256" key="5">
    <source>
        <dbReference type="ARBA" id="ARBA00022728"/>
    </source>
</evidence>
<evidence type="ECO:0000256" key="1">
    <source>
        <dbReference type="ARBA" id="ARBA00004123"/>
    </source>
</evidence>
<dbReference type="SUPFAM" id="SSF54928">
    <property type="entry name" value="RNA-binding domain, RBD"/>
    <property type="match status" value="1"/>
</dbReference>
<keyword evidence="9" id="KW-0508">mRNA splicing</keyword>
<dbReference type="GO" id="GO:0000974">
    <property type="term" value="C:Prp19 complex"/>
    <property type="evidence" value="ECO:0007669"/>
    <property type="project" value="TreeGrafter"/>
</dbReference>
<name>A0AAW1T407_9CHLO</name>
<keyword evidence="5" id="KW-0747">Spliceosome</keyword>
<evidence type="ECO:0000256" key="6">
    <source>
        <dbReference type="ARBA" id="ARBA00022771"/>
    </source>
</evidence>
<keyword evidence="10" id="KW-0539">Nucleus</keyword>
<dbReference type="Pfam" id="PF00076">
    <property type="entry name" value="RRM_1"/>
    <property type="match status" value="1"/>
</dbReference>
<proteinExistence type="inferred from homology"/>
<dbReference type="Gene3D" id="3.30.70.330">
    <property type="match status" value="1"/>
</dbReference>
<evidence type="ECO:0000256" key="4">
    <source>
        <dbReference type="ARBA" id="ARBA00022723"/>
    </source>
</evidence>
<evidence type="ECO:0000256" key="11">
    <source>
        <dbReference type="PROSITE-ProRule" id="PRU00176"/>
    </source>
</evidence>
<dbReference type="SMART" id="SM00360">
    <property type="entry name" value="RRM"/>
    <property type="match status" value="1"/>
</dbReference>
<dbReference type="GO" id="GO:0071006">
    <property type="term" value="C:U2-type catalytic step 1 spliceosome"/>
    <property type="evidence" value="ECO:0007669"/>
    <property type="project" value="TreeGrafter"/>
</dbReference>
<evidence type="ECO:0000256" key="10">
    <source>
        <dbReference type="ARBA" id="ARBA00023242"/>
    </source>
</evidence>
<dbReference type="PANTHER" id="PTHR14089">
    <property type="entry name" value="PRE-MRNA-SPLICING FACTOR RBM22"/>
    <property type="match status" value="1"/>
</dbReference>
<sequence>MAHRLLQDPESSGWERSDFPIVCETCLGPNPYVRMQKIPYGGECHISGRPYTVFRWKPGTEARYKKTIVCQEVAKAKNVCQVCLLDLEYNLPVQVRDSATGEDTDQLPQSDVGKEYQLQRMADEGELGTTFNGPQANDTILKLQRTTPYYKRNRAPVCTFFVRGECKRGAECPYRHEMPTTGELANQNIKDRYFGVNDPVANKMLGRVDRMPNLTPPEDASITTLYVGSLTPGITEADLRDAFYPFGEVASIRVLERRHCGFVTYAARASAEKAAEELQNRLIVRGSRCKLMWGRPQQDRPPDSAPPIPSNLFPPQVQKDMGATLPFQPAAPNFFNIPGAPGGPQPPPRPYYPSMDPESMGTRSQQGAPGEGPAASSDVPSEGPPAKRSRPDGQADGNQQQHGNQMQSQQQQQQQQQQQPPWHHGGPMGPPPGGFMQGPPGGPMGVPMGRPPFMGPPPGGMPPGMRPPMGMQGGPPPMQQPS</sequence>
<organism evidence="16 17">
    <name type="scientific">Apatococcus fuscideae</name>
    <dbReference type="NCBI Taxonomy" id="2026836"/>
    <lineage>
        <taxon>Eukaryota</taxon>
        <taxon>Viridiplantae</taxon>
        <taxon>Chlorophyta</taxon>
        <taxon>core chlorophytes</taxon>
        <taxon>Trebouxiophyceae</taxon>
        <taxon>Chlorellales</taxon>
        <taxon>Chlorellaceae</taxon>
        <taxon>Apatococcus</taxon>
    </lineage>
</organism>
<dbReference type="GO" id="GO:0036002">
    <property type="term" value="F:pre-mRNA binding"/>
    <property type="evidence" value="ECO:0007669"/>
    <property type="project" value="TreeGrafter"/>
</dbReference>
<evidence type="ECO:0000256" key="3">
    <source>
        <dbReference type="ARBA" id="ARBA00022664"/>
    </source>
</evidence>
<dbReference type="SMART" id="SM00356">
    <property type="entry name" value="ZnF_C3H1"/>
    <property type="match status" value="1"/>
</dbReference>
<evidence type="ECO:0000256" key="8">
    <source>
        <dbReference type="ARBA" id="ARBA00022884"/>
    </source>
</evidence>
<keyword evidence="6 12" id="KW-0863">Zinc-finger</keyword>
<reference evidence="16 17" key="1">
    <citation type="journal article" date="2024" name="Nat. Commun.">
        <title>Phylogenomics reveals the evolutionary origins of lichenization in chlorophyte algae.</title>
        <authorList>
            <person name="Puginier C."/>
            <person name="Libourel C."/>
            <person name="Otte J."/>
            <person name="Skaloud P."/>
            <person name="Haon M."/>
            <person name="Grisel S."/>
            <person name="Petersen M."/>
            <person name="Berrin J.G."/>
            <person name="Delaux P.M."/>
            <person name="Dal Grande F."/>
            <person name="Keller J."/>
        </authorList>
    </citation>
    <scope>NUCLEOTIDE SEQUENCE [LARGE SCALE GENOMIC DNA]</scope>
    <source>
        <strain evidence="16 17">SAG 2523</strain>
    </source>
</reference>
<feature type="region of interest" description="Disordered" evidence="13">
    <location>
        <begin position="293"/>
        <end position="482"/>
    </location>
</feature>
<dbReference type="EMBL" id="JALJOV010000345">
    <property type="protein sequence ID" value="KAK9864507.1"/>
    <property type="molecule type" value="Genomic_DNA"/>
</dbReference>
<feature type="domain" description="RRM" evidence="14">
    <location>
        <begin position="223"/>
        <end position="296"/>
    </location>
</feature>
<gene>
    <name evidence="16" type="ORF">WJX84_009809</name>
</gene>
<dbReference type="PROSITE" id="PS50103">
    <property type="entry name" value="ZF_C3H1"/>
    <property type="match status" value="1"/>
</dbReference>
<feature type="compositionally biased region" description="Pro residues" evidence="13">
    <location>
        <begin position="341"/>
        <end position="351"/>
    </location>
</feature>
<evidence type="ECO:0000259" key="14">
    <source>
        <dbReference type="PROSITE" id="PS50102"/>
    </source>
</evidence>
<keyword evidence="7 12" id="KW-0862">Zinc</keyword>
<dbReference type="GO" id="GO:0006397">
    <property type="term" value="P:mRNA processing"/>
    <property type="evidence" value="ECO:0007669"/>
    <property type="project" value="UniProtKB-KW"/>
</dbReference>
<dbReference type="AlphaFoldDB" id="A0AAW1T407"/>
<evidence type="ECO:0000313" key="16">
    <source>
        <dbReference type="EMBL" id="KAK9864507.1"/>
    </source>
</evidence>
<feature type="domain" description="C3H1-type" evidence="15">
    <location>
        <begin position="152"/>
        <end position="179"/>
    </location>
</feature>
<dbReference type="InterPro" id="IPR000504">
    <property type="entry name" value="RRM_dom"/>
</dbReference>
<dbReference type="GO" id="GO:0071007">
    <property type="term" value="C:U2-type catalytic step 2 spliceosome"/>
    <property type="evidence" value="ECO:0007669"/>
    <property type="project" value="TreeGrafter"/>
</dbReference>
<dbReference type="InterPro" id="IPR032297">
    <property type="entry name" value="Torus"/>
</dbReference>
<protein>
    <submittedName>
        <fullName evidence="16">Uncharacterized protein</fullName>
    </submittedName>
</protein>
<accession>A0AAW1T407</accession>
<dbReference type="FunFam" id="4.10.1000.10:FF:000006">
    <property type="entry name" value="Putative pre-mrna-splicing factor rbm22"/>
    <property type="match status" value="1"/>
</dbReference>
<feature type="compositionally biased region" description="Low complexity" evidence="13">
    <location>
        <begin position="397"/>
        <end position="425"/>
    </location>
</feature>
<feature type="compositionally biased region" description="Pro residues" evidence="13">
    <location>
        <begin position="449"/>
        <end position="466"/>
    </location>
</feature>
<comment type="subcellular location">
    <subcellularLocation>
        <location evidence="1">Nucleus</location>
    </subcellularLocation>
</comment>
<dbReference type="Pfam" id="PF21369">
    <property type="entry name" value="STL11_N"/>
    <property type="match status" value="1"/>
</dbReference>
<dbReference type="GO" id="GO:0008380">
    <property type="term" value="P:RNA splicing"/>
    <property type="evidence" value="ECO:0007669"/>
    <property type="project" value="UniProtKB-KW"/>
</dbReference>